<evidence type="ECO:0000313" key="5">
    <source>
        <dbReference type="EMBL" id="JAQ11936.1"/>
    </source>
</evidence>
<feature type="domain" description="CBS" evidence="3">
    <location>
        <begin position="88"/>
        <end position="146"/>
    </location>
</feature>
<proteinExistence type="predicted"/>
<feature type="compositionally biased region" description="Polar residues" evidence="2">
    <location>
        <begin position="15"/>
        <end position="42"/>
    </location>
</feature>
<organism evidence="4">
    <name type="scientific">Lygus hesperus</name>
    <name type="common">Western plant bug</name>
    <dbReference type="NCBI Taxonomy" id="30085"/>
    <lineage>
        <taxon>Eukaryota</taxon>
        <taxon>Metazoa</taxon>
        <taxon>Ecdysozoa</taxon>
        <taxon>Arthropoda</taxon>
        <taxon>Hexapoda</taxon>
        <taxon>Insecta</taxon>
        <taxon>Pterygota</taxon>
        <taxon>Neoptera</taxon>
        <taxon>Paraneoptera</taxon>
        <taxon>Hemiptera</taxon>
        <taxon>Heteroptera</taxon>
        <taxon>Panheteroptera</taxon>
        <taxon>Cimicomorpha</taxon>
        <taxon>Miridae</taxon>
        <taxon>Mirini</taxon>
        <taxon>Lygus</taxon>
    </lineage>
</organism>
<evidence type="ECO:0000256" key="2">
    <source>
        <dbReference type="SAM" id="MobiDB-lite"/>
    </source>
</evidence>
<evidence type="ECO:0000259" key="3">
    <source>
        <dbReference type="PROSITE" id="PS51371"/>
    </source>
</evidence>
<reference evidence="4" key="1">
    <citation type="journal article" date="2014" name="PLoS ONE">
        <title>Transcriptome-Based Identification of ABC Transporters in the Western Tarnished Plant Bug Lygus hesperus.</title>
        <authorList>
            <person name="Hull J.J."/>
            <person name="Chaney K."/>
            <person name="Geib S.M."/>
            <person name="Fabrick J.A."/>
            <person name="Brent C.S."/>
            <person name="Walsh D."/>
            <person name="Lavine L.C."/>
        </authorList>
    </citation>
    <scope>NUCLEOTIDE SEQUENCE</scope>
</reference>
<reference evidence="5" key="3">
    <citation type="journal article" date="2016" name="Gigascience">
        <title>De novo construction of an expanded transcriptome assembly for the western tarnished plant bug, Lygus hesperus.</title>
        <authorList>
            <person name="Tassone E.E."/>
            <person name="Geib S.M."/>
            <person name="Hall B."/>
            <person name="Fabrick J.A."/>
            <person name="Brent C.S."/>
            <person name="Hull J.J."/>
        </authorList>
    </citation>
    <scope>NUCLEOTIDE SEQUENCE</scope>
</reference>
<evidence type="ECO:0000256" key="1">
    <source>
        <dbReference type="PROSITE-ProRule" id="PRU00703"/>
    </source>
</evidence>
<dbReference type="Gene3D" id="3.10.580.10">
    <property type="entry name" value="CBS-domain"/>
    <property type="match status" value="1"/>
</dbReference>
<dbReference type="SUPFAM" id="SSF54631">
    <property type="entry name" value="CBS-domain pair"/>
    <property type="match status" value="1"/>
</dbReference>
<gene>
    <name evidence="4" type="primary">guaB_2</name>
    <name evidence="4" type="ORF">CM83_78688</name>
    <name evidence="6" type="ORF">g.18148</name>
    <name evidence="5" type="ORF">g.18156</name>
</gene>
<reference evidence="4" key="2">
    <citation type="submission" date="2014-07" db="EMBL/GenBank/DDBJ databases">
        <authorList>
            <person name="Hull J."/>
        </authorList>
    </citation>
    <scope>NUCLEOTIDE SEQUENCE</scope>
</reference>
<dbReference type="InterPro" id="IPR046342">
    <property type="entry name" value="CBS_dom_sf"/>
</dbReference>
<feature type="region of interest" description="Disordered" evidence="2">
    <location>
        <begin position="1"/>
        <end position="82"/>
    </location>
</feature>
<dbReference type="EMBL" id="GDHC01004294">
    <property type="protein sequence ID" value="JAQ14335.1"/>
    <property type="molecule type" value="Transcribed_RNA"/>
</dbReference>
<dbReference type="EMBL" id="GBHO01038322">
    <property type="protein sequence ID" value="JAG05282.1"/>
    <property type="molecule type" value="Transcribed_RNA"/>
</dbReference>
<name>A0A0A9WA01_LYGHE</name>
<keyword evidence="1" id="KW-0129">CBS domain</keyword>
<accession>A0A0A9WA01</accession>
<dbReference type="AlphaFoldDB" id="A0A0A9WA01"/>
<evidence type="ECO:0000313" key="6">
    <source>
        <dbReference type="EMBL" id="JAQ14335.1"/>
    </source>
</evidence>
<dbReference type="EMBL" id="GDHC01006693">
    <property type="protein sequence ID" value="JAQ11936.1"/>
    <property type="molecule type" value="Transcribed_RNA"/>
</dbReference>
<protein>
    <submittedName>
        <fullName evidence="4">Inosine-5'-monophosphate dehydrogenase</fullName>
    </submittedName>
</protein>
<dbReference type="Pfam" id="PF00571">
    <property type="entry name" value="CBS"/>
    <property type="match status" value="1"/>
</dbReference>
<feature type="compositionally biased region" description="Polar residues" evidence="2">
    <location>
        <begin position="65"/>
        <end position="82"/>
    </location>
</feature>
<sequence length="161" mass="17235">MATRSASPFTPLRNHGNSGDFNSTSVPSSTDFEQPSSKNSPHMHSAVVSVVKQHNPSPPTDEAKSCSSSAHHSQPPTLTASTDTAKWEIAQAITTANESSLKDILVLMTEHRIHRVYLADTESHPIGVITMLDIMQVFATEDLLSSTVAVSTSTVDPIPTV</sequence>
<dbReference type="PROSITE" id="PS51371">
    <property type="entry name" value="CBS"/>
    <property type="match status" value="1"/>
</dbReference>
<dbReference type="InterPro" id="IPR000644">
    <property type="entry name" value="CBS_dom"/>
</dbReference>
<evidence type="ECO:0000313" key="4">
    <source>
        <dbReference type="EMBL" id="JAG05282.1"/>
    </source>
</evidence>